<sequence>MVTLNAVKAHNATLKSTLAPGLVAVFVGGTSGIALSTALALARHTVSPKIYLIGRSQPAADDAISTIKSINPSATPTFLKSDISLLKNVDSVCADIAAREQKVNILFMTPGYMTWKGRDETAEGLDRKFVLHYYARMRFASNLLPLLTAAAKDTEPKRNRLSRVVSVLDPHVAVRLGGSGKLDYSDLSLKHTFTLNRCGAHASLLGDFFLEGLAQKYPETSFVHAYPSGVNTGLLREYPIASAVASVLFRPFMLPLEESGERHLFAATSGRYPSKNEEEGKTNGDVVVGSDGTKANGSYWLSWDGEPFPRNKKLDKVRAEGAVVKVAEHTEEVFRVVCEEGKTYP</sequence>
<name>A0A0U4Z957_ASPCI</name>
<evidence type="ECO:0000256" key="2">
    <source>
        <dbReference type="SAM" id="Phobius"/>
    </source>
</evidence>
<feature type="transmembrane region" description="Helical" evidence="2">
    <location>
        <begin position="20"/>
        <end position="42"/>
    </location>
</feature>
<evidence type="ECO:0000256" key="1">
    <source>
        <dbReference type="ARBA" id="ARBA00023002"/>
    </source>
</evidence>
<keyword evidence="2" id="KW-0472">Membrane</keyword>
<dbReference type="AlphaFoldDB" id="A0A0U4Z957"/>
<keyword evidence="4" id="KW-1185">Reference proteome</keyword>
<keyword evidence="2" id="KW-0812">Transmembrane</keyword>
<dbReference type="Proteomes" id="UP000054771">
    <property type="component" value="Unassembled WGS sequence"/>
</dbReference>
<gene>
    <name evidence="3" type="ORF">ASPCAL07399</name>
</gene>
<keyword evidence="2" id="KW-1133">Transmembrane helix</keyword>
<dbReference type="FunFam" id="3.40.50.720:FF:000637">
    <property type="entry name" value="Uncharacterized oxidoreductase C736.13"/>
    <property type="match status" value="1"/>
</dbReference>
<evidence type="ECO:0000313" key="3">
    <source>
        <dbReference type="EMBL" id="CEL06293.1"/>
    </source>
</evidence>
<protein>
    <submittedName>
        <fullName evidence="3">Putative Short-chain dehydrogenase/reductase</fullName>
    </submittedName>
</protein>
<dbReference type="GO" id="GO:0016491">
    <property type="term" value="F:oxidoreductase activity"/>
    <property type="evidence" value="ECO:0007669"/>
    <property type="project" value="UniProtKB-KW"/>
</dbReference>
<dbReference type="InterPro" id="IPR052228">
    <property type="entry name" value="Sec_Metab_Biosynth_Oxidored"/>
</dbReference>
<organism evidence="3 4">
    <name type="scientific">Aspergillus calidoustus</name>
    <dbReference type="NCBI Taxonomy" id="454130"/>
    <lineage>
        <taxon>Eukaryota</taxon>
        <taxon>Fungi</taxon>
        <taxon>Dikarya</taxon>
        <taxon>Ascomycota</taxon>
        <taxon>Pezizomycotina</taxon>
        <taxon>Eurotiomycetes</taxon>
        <taxon>Eurotiomycetidae</taxon>
        <taxon>Eurotiales</taxon>
        <taxon>Aspergillaceae</taxon>
        <taxon>Aspergillus</taxon>
        <taxon>Aspergillus subgen. Nidulantes</taxon>
    </lineage>
</organism>
<keyword evidence="1" id="KW-0560">Oxidoreductase</keyword>
<evidence type="ECO:0000313" key="4">
    <source>
        <dbReference type="Proteomes" id="UP000054771"/>
    </source>
</evidence>
<accession>A0A0U4Z957</accession>
<reference evidence="4" key="1">
    <citation type="journal article" date="2016" name="Genome Announc.">
        <title>Draft genome sequences of fungus Aspergillus calidoustus.</title>
        <authorList>
            <person name="Horn F."/>
            <person name="Linde J."/>
            <person name="Mattern D.J."/>
            <person name="Walther G."/>
            <person name="Guthke R."/>
            <person name="Scherlach K."/>
            <person name="Martin K."/>
            <person name="Brakhage A.A."/>
            <person name="Petzke L."/>
            <person name="Valiante V."/>
        </authorList>
    </citation>
    <scope>NUCLEOTIDE SEQUENCE [LARGE SCALE GENOMIC DNA]</scope>
    <source>
        <strain evidence="4">SF006504</strain>
    </source>
</reference>
<dbReference type="OMA" id="FKRVCEE"/>
<proteinExistence type="predicted"/>
<dbReference type="PANTHER" id="PTHR47534">
    <property type="entry name" value="YALI0E05731P"/>
    <property type="match status" value="1"/>
</dbReference>
<dbReference type="PANTHER" id="PTHR47534:SF2">
    <property type="entry name" value="KETOREDUCTASE (KR) DOMAIN-CONTAINING PROTEIN-RELATED"/>
    <property type="match status" value="1"/>
</dbReference>
<dbReference type="STRING" id="454130.A0A0U4Z957"/>
<dbReference type="Gene3D" id="3.40.50.720">
    <property type="entry name" value="NAD(P)-binding Rossmann-like Domain"/>
    <property type="match status" value="1"/>
</dbReference>
<dbReference type="OrthoDB" id="2898509at2759"/>
<dbReference type="SUPFAM" id="SSF51735">
    <property type="entry name" value="NAD(P)-binding Rossmann-fold domains"/>
    <property type="match status" value="1"/>
</dbReference>
<dbReference type="InterPro" id="IPR036291">
    <property type="entry name" value="NAD(P)-bd_dom_sf"/>
</dbReference>
<dbReference type="EMBL" id="CDMC01000005">
    <property type="protein sequence ID" value="CEL06293.1"/>
    <property type="molecule type" value="Genomic_DNA"/>
</dbReference>